<evidence type="ECO:0000259" key="3">
    <source>
        <dbReference type="PROSITE" id="PS50263"/>
    </source>
</evidence>
<dbReference type="PROSITE" id="PS01227">
    <property type="entry name" value="UPF0012"/>
    <property type="match status" value="1"/>
</dbReference>
<dbReference type="InterPro" id="IPR045254">
    <property type="entry name" value="Nit1/2_C-N_Hydrolase"/>
</dbReference>
<evidence type="ECO:0000313" key="4">
    <source>
        <dbReference type="EMBL" id="HIR04950.1"/>
    </source>
</evidence>
<dbReference type="Gene3D" id="3.60.110.10">
    <property type="entry name" value="Carbon-nitrogen hydrolase"/>
    <property type="match status" value="1"/>
</dbReference>
<dbReference type="Pfam" id="PF00795">
    <property type="entry name" value="CN_hydrolase"/>
    <property type="match status" value="1"/>
</dbReference>
<dbReference type="PANTHER" id="PTHR23088">
    <property type="entry name" value="NITRILASE-RELATED"/>
    <property type="match status" value="1"/>
</dbReference>
<dbReference type="PANTHER" id="PTHR23088:SF27">
    <property type="entry name" value="DEAMINATED GLUTATHIONE AMIDASE"/>
    <property type="match status" value="1"/>
</dbReference>
<evidence type="ECO:0000256" key="2">
    <source>
        <dbReference type="ARBA" id="ARBA00022801"/>
    </source>
</evidence>
<dbReference type="EMBL" id="DVGC01000015">
    <property type="protein sequence ID" value="HIR04950.1"/>
    <property type="molecule type" value="Genomic_DNA"/>
</dbReference>
<dbReference type="AlphaFoldDB" id="A0A9D1D4L3"/>
<dbReference type="PROSITE" id="PS50263">
    <property type="entry name" value="CN_HYDROLASE"/>
    <property type="match status" value="1"/>
</dbReference>
<reference evidence="4" key="2">
    <citation type="journal article" date="2021" name="PeerJ">
        <title>Extensive microbial diversity within the chicken gut microbiome revealed by metagenomics and culture.</title>
        <authorList>
            <person name="Gilroy R."/>
            <person name="Ravi A."/>
            <person name="Getino M."/>
            <person name="Pursley I."/>
            <person name="Horton D.L."/>
            <person name="Alikhan N.F."/>
            <person name="Baker D."/>
            <person name="Gharbi K."/>
            <person name="Hall N."/>
            <person name="Watson M."/>
            <person name="Adriaenssens E.M."/>
            <person name="Foster-Nyarko E."/>
            <person name="Jarju S."/>
            <person name="Secka A."/>
            <person name="Antonio M."/>
            <person name="Oren A."/>
            <person name="Chaudhuri R.R."/>
            <person name="La Ragione R."/>
            <person name="Hildebrand F."/>
            <person name="Pallen M.J."/>
        </authorList>
    </citation>
    <scope>NUCLEOTIDE SEQUENCE</scope>
    <source>
        <strain evidence="4">CHK180-2868</strain>
    </source>
</reference>
<accession>A0A9D1D4L3</accession>
<keyword evidence="2 4" id="KW-0378">Hydrolase</keyword>
<dbReference type="InterPro" id="IPR001110">
    <property type="entry name" value="UPF0012_CS"/>
</dbReference>
<reference evidence="4" key="1">
    <citation type="submission" date="2020-10" db="EMBL/GenBank/DDBJ databases">
        <authorList>
            <person name="Gilroy R."/>
        </authorList>
    </citation>
    <scope>NUCLEOTIDE SEQUENCE</scope>
    <source>
        <strain evidence="4">CHK180-2868</strain>
    </source>
</reference>
<dbReference type="GO" id="GO:0016811">
    <property type="term" value="F:hydrolase activity, acting on carbon-nitrogen (but not peptide) bonds, in linear amides"/>
    <property type="evidence" value="ECO:0007669"/>
    <property type="project" value="InterPro"/>
</dbReference>
<proteinExistence type="inferred from homology"/>
<dbReference type="CDD" id="cd07572">
    <property type="entry name" value="nit"/>
    <property type="match status" value="1"/>
</dbReference>
<dbReference type="InterPro" id="IPR036526">
    <property type="entry name" value="C-N_Hydrolase_sf"/>
</dbReference>
<comment type="caution">
    <text evidence="4">The sequence shown here is derived from an EMBL/GenBank/DDBJ whole genome shotgun (WGS) entry which is preliminary data.</text>
</comment>
<evidence type="ECO:0000256" key="1">
    <source>
        <dbReference type="ARBA" id="ARBA00010613"/>
    </source>
</evidence>
<sequence>MIRKYQIGVVQMDTRDDVEANLKAACEFIDEAASKGAKLVSFPEVMNVISENPPEPEEVPGGRTISLMAEKAREHGIYIHCGSIAEINPDGDRKYNTTAFLNPKGECIAKYRKLHTFDITLPDGTVANESERIKPGSEIVTVNTELGCFGLSICYDIRFPELYRYMVLHGAQLLLTPANFTTPTGKDHWEAILRCRAIENSSYVIAAAQIGKKKGVSNSFGSSMVVDPWGTVISRARETACVIMADIDLDYLDDVRRRMPGLVNRRSDIYDVIKK</sequence>
<dbReference type="SUPFAM" id="SSF56317">
    <property type="entry name" value="Carbon-nitrogen hydrolase"/>
    <property type="match status" value="1"/>
</dbReference>
<organism evidence="4 5">
    <name type="scientific">Candidatus Copromonas faecavium</name>
    <name type="common">nom. illeg.</name>
    <dbReference type="NCBI Taxonomy" id="2840740"/>
    <lineage>
        <taxon>Bacteria</taxon>
        <taxon>Bacillati</taxon>
        <taxon>Bacillota</taxon>
        <taxon>Clostridia</taxon>
        <taxon>Lachnospirales</taxon>
        <taxon>Lachnospiraceae</taxon>
        <taxon>Candidatus Copromonas (nom. illeg.)</taxon>
    </lineage>
</organism>
<protein>
    <submittedName>
        <fullName evidence="4">Carbon-nitrogen hydrolase family protein</fullName>
    </submittedName>
</protein>
<dbReference type="InterPro" id="IPR003010">
    <property type="entry name" value="C-N_Hydrolase"/>
</dbReference>
<feature type="domain" description="CN hydrolase" evidence="3">
    <location>
        <begin position="5"/>
        <end position="249"/>
    </location>
</feature>
<comment type="similarity">
    <text evidence="1">Belongs to the carbon-nitrogen hydrolase superfamily. NIT1/NIT2 family.</text>
</comment>
<name>A0A9D1D4L3_9FIRM</name>
<dbReference type="Proteomes" id="UP000824250">
    <property type="component" value="Unassembled WGS sequence"/>
</dbReference>
<gene>
    <name evidence="4" type="ORF">IAB28_03165</name>
</gene>
<evidence type="ECO:0000313" key="5">
    <source>
        <dbReference type="Proteomes" id="UP000824250"/>
    </source>
</evidence>